<comment type="caution">
    <text evidence="2">The sequence shown here is derived from an EMBL/GenBank/DDBJ whole genome shotgun (WGS) entry which is preliminary data.</text>
</comment>
<gene>
    <name evidence="2" type="ORF">IAA06_14715</name>
</gene>
<sequence>MNNLEKREKTLAYDIQDALKKDEFKIYLQPLISVDNERIDGFEALLRWQHPVKGVLEPTEFMPLIKTPSVKEQLDYMVFEKVCAFLQHRLQDGKKMFCISCNFVREHFMKFDFVTDIQKIREKYQVPARYLALEIMEGQAFAYEGIVQRNVEELNRLGYPVYLDDCGAENSTISDLMFHSITHIKIDKKIIDQIDRENVQVLLHGLCSIAHRLSCKTVCEGVETREQLELAKRCGVDTIQGFYFYHPMNVANAEILFDAYA</sequence>
<dbReference type="AlphaFoldDB" id="A0A9D2LVK3"/>
<dbReference type="CDD" id="cd01948">
    <property type="entry name" value="EAL"/>
    <property type="match status" value="1"/>
</dbReference>
<dbReference type="SMART" id="SM00052">
    <property type="entry name" value="EAL"/>
    <property type="match status" value="1"/>
</dbReference>
<dbReference type="PANTHER" id="PTHR33121:SF79">
    <property type="entry name" value="CYCLIC DI-GMP PHOSPHODIESTERASE PDED-RELATED"/>
    <property type="match status" value="1"/>
</dbReference>
<dbReference type="InterPro" id="IPR001633">
    <property type="entry name" value="EAL_dom"/>
</dbReference>
<protein>
    <submittedName>
        <fullName evidence="2">EAL domain-containing protein</fullName>
    </submittedName>
</protein>
<dbReference type="InterPro" id="IPR050706">
    <property type="entry name" value="Cyclic-di-GMP_PDE-like"/>
</dbReference>
<dbReference type="Proteomes" id="UP000823842">
    <property type="component" value="Unassembled WGS sequence"/>
</dbReference>
<dbReference type="Gene3D" id="3.20.20.450">
    <property type="entry name" value="EAL domain"/>
    <property type="match status" value="1"/>
</dbReference>
<evidence type="ECO:0000313" key="2">
    <source>
        <dbReference type="EMBL" id="HJB30023.1"/>
    </source>
</evidence>
<reference evidence="2" key="1">
    <citation type="journal article" date="2021" name="PeerJ">
        <title>Extensive microbial diversity within the chicken gut microbiome revealed by metagenomics and culture.</title>
        <authorList>
            <person name="Gilroy R."/>
            <person name="Ravi A."/>
            <person name="Getino M."/>
            <person name="Pursley I."/>
            <person name="Horton D.L."/>
            <person name="Alikhan N.F."/>
            <person name="Baker D."/>
            <person name="Gharbi K."/>
            <person name="Hall N."/>
            <person name="Watson M."/>
            <person name="Adriaenssens E.M."/>
            <person name="Foster-Nyarko E."/>
            <person name="Jarju S."/>
            <person name="Secka A."/>
            <person name="Antonio M."/>
            <person name="Oren A."/>
            <person name="Chaudhuri R.R."/>
            <person name="La Ragione R."/>
            <person name="Hildebrand F."/>
            <person name="Pallen M.J."/>
        </authorList>
    </citation>
    <scope>NUCLEOTIDE SEQUENCE</scope>
    <source>
        <strain evidence="2">ChiSjej1B19-5720</strain>
    </source>
</reference>
<evidence type="ECO:0000313" key="3">
    <source>
        <dbReference type="Proteomes" id="UP000823842"/>
    </source>
</evidence>
<dbReference type="PROSITE" id="PS50883">
    <property type="entry name" value="EAL"/>
    <property type="match status" value="1"/>
</dbReference>
<evidence type="ECO:0000259" key="1">
    <source>
        <dbReference type="PROSITE" id="PS50883"/>
    </source>
</evidence>
<name>A0A9D2LVK3_9FIRM</name>
<dbReference type="SUPFAM" id="SSF141868">
    <property type="entry name" value="EAL domain-like"/>
    <property type="match status" value="1"/>
</dbReference>
<feature type="domain" description="EAL" evidence="1">
    <location>
        <begin position="8"/>
        <end position="261"/>
    </location>
</feature>
<reference evidence="2" key="2">
    <citation type="submission" date="2021-04" db="EMBL/GenBank/DDBJ databases">
        <authorList>
            <person name="Gilroy R."/>
        </authorList>
    </citation>
    <scope>NUCLEOTIDE SEQUENCE</scope>
    <source>
        <strain evidence="2">ChiSjej1B19-5720</strain>
    </source>
</reference>
<dbReference type="Pfam" id="PF00563">
    <property type="entry name" value="EAL"/>
    <property type="match status" value="1"/>
</dbReference>
<proteinExistence type="predicted"/>
<accession>A0A9D2LVK3</accession>
<dbReference type="GO" id="GO:0071111">
    <property type="term" value="F:cyclic-guanylate-specific phosphodiesterase activity"/>
    <property type="evidence" value="ECO:0007669"/>
    <property type="project" value="InterPro"/>
</dbReference>
<dbReference type="InterPro" id="IPR035919">
    <property type="entry name" value="EAL_sf"/>
</dbReference>
<dbReference type="PANTHER" id="PTHR33121">
    <property type="entry name" value="CYCLIC DI-GMP PHOSPHODIESTERASE PDEF"/>
    <property type="match status" value="1"/>
</dbReference>
<organism evidence="2 3">
    <name type="scientific">Candidatus Blautia faecavium</name>
    <dbReference type="NCBI Taxonomy" id="2838487"/>
    <lineage>
        <taxon>Bacteria</taxon>
        <taxon>Bacillati</taxon>
        <taxon>Bacillota</taxon>
        <taxon>Clostridia</taxon>
        <taxon>Lachnospirales</taxon>
        <taxon>Lachnospiraceae</taxon>
        <taxon>Blautia</taxon>
    </lineage>
</organism>
<dbReference type="EMBL" id="DWYZ01000283">
    <property type="protein sequence ID" value="HJB30023.1"/>
    <property type="molecule type" value="Genomic_DNA"/>
</dbReference>